<protein>
    <submittedName>
        <fullName evidence="1">Uncharacterized protein</fullName>
    </submittedName>
</protein>
<sequence>MKIKHWLGALGFIALLWINVQINTPVSPARCGWTHGTEQTAHAAAYWR</sequence>
<evidence type="ECO:0000313" key="1">
    <source>
        <dbReference type="EMBL" id="QJA70209.1"/>
    </source>
</evidence>
<organism evidence="1">
    <name type="scientific">viral metagenome</name>
    <dbReference type="NCBI Taxonomy" id="1070528"/>
    <lineage>
        <taxon>unclassified sequences</taxon>
        <taxon>metagenomes</taxon>
        <taxon>organismal metagenomes</taxon>
    </lineage>
</organism>
<proteinExistence type="predicted"/>
<gene>
    <name evidence="1" type="ORF">MM415A03888_0003</name>
</gene>
<accession>A0A6M3JJ44</accession>
<dbReference type="EMBL" id="MT141773">
    <property type="protein sequence ID" value="QJA70209.1"/>
    <property type="molecule type" value="Genomic_DNA"/>
</dbReference>
<reference evidence="1" key="1">
    <citation type="submission" date="2020-03" db="EMBL/GenBank/DDBJ databases">
        <title>The deep terrestrial virosphere.</title>
        <authorList>
            <person name="Holmfeldt K."/>
            <person name="Nilsson E."/>
            <person name="Simone D."/>
            <person name="Lopez-Fernandez M."/>
            <person name="Wu X."/>
            <person name="de Brujin I."/>
            <person name="Lundin D."/>
            <person name="Andersson A."/>
            <person name="Bertilsson S."/>
            <person name="Dopson M."/>
        </authorList>
    </citation>
    <scope>NUCLEOTIDE SEQUENCE</scope>
    <source>
        <strain evidence="1">MM415A03888</strain>
    </source>
</reference>
<name>A0A6M3JJ44_9ZZZZ</name>
<dbReference type="AlphaFoldDB" id="A0A6M3JJ44"/>